<dbReference type="SUPFAM" id="SSF55729">
    <property type="entry name" value="Acyl-CoA N-acyltransferases (Nat)"/>
    <property type="match status" value="1"/>
</dbReference>
<dbReference type="EMBL" id="CP037940">
    <property type="protein sequence ID" value="QBO37330.1"/>
    <property type="molecule type" value="Genomic_DNA"/>
</dbReference>
<dbReference type="AlphaFoldDB" id="A0A4P6YWV2"/>
<dbReference type="InterPro" id="IPR000182">
    <property type="entry name" value="GNAT_dom"/>
</dbReference>
<dbReference type="Proteomes" id="UP000292886">
    <property type="component" value="Chromosome"/>
</dbReference>
<evidence type="ECO:0000313" key="3">
    <source>
        <dbReference type="Proteomes" id="UP000292886"/>
    </source>
</evidence>
<organism evidence="2 3">
    <name type="scientific">Periweissella cryptocerci</name>
    <dbReference type="NCBI Taxonomy" id="2506420"/>
    <lineage>
        <taxon>Bacteria</taxon>
        <taxon>Bacillati</taxon>
        <taxon>Bacillota</taxon>
        <taxon>Bacilli</taxon>
        <taxon>Lactobacillales</taxon>
        <taxon>Lactobacillaceae</taxon>
        <taxon>Periweissella</taxon>
    </lineage>
</organism>
<dbReference type="PROSITE" id="PS51186">
    <property type="entry name" value="GNAT"/>
    <property type="match status" value="1"/>
</dbReference>
<dbReference type="KEGG" id="wei:EQG49_13085"/>
<dbReference type="Gene3D" id="3.40.630.30">
    <property type="match status" value="1"/>
</dbReference>
<evidence type="ECO:0000313" key="2">
    <source>
        <dbReference type="EMBL" id="QBO37330.1"/>
    </source>
</evidence>
<feature type="domain" description="N-acetyltransferase" evidence="1">
    <location>
        <begin position="4"/>
        <end position="176"/>
    </location>
</feature>
<dbReference type="InterPro" id="IPR016181">
    <property type="entry name" value="Acyl_CoA_acyltransferase"/>
</dbReference>
<name>A0A4P6YWV2_9LACO</name>
<keyword evidence="2" id="KW-0808">Transferase</keyword>
<proteinExistence type="predicted"/>
<dbReference type="Pfam" id="PF00583">
    <property type="entry name" value="Acetyltransf_1"/>
    <property type="match status" value="1"/>
</dbReference>
<protein>
    <submittedName>
        <fullName evidence="2">GNAT family N-acetyltransferase</fullName>
    </submittedName>
</protein>
<dbReference type="RefSeq" id="WP_133364407.1">
    <property type="nucleotide sequence ID" value="NZ_CP037940.1"/>
</dbReference>
<dbReference type="GO" id="GO:0016747">
    <property type="term" value="F:acyltransferase activity, transferring groups other than amino-acyl groups"/>
    <property type="evidence" value="ECO:0007669"/>
    <property type="project" value="InterPro"/>
</dbReference>
<evidence type="ECO:0000259" key="1">
    <source>
        <dbReference type="PROSITE" id="PS51186"/>
    </source>
</evidence>
<sequence length="176" mass="19730">MTKQYLRRGRMTDLPAIMAIYTAAKEYLAAQNIDQWQDGYPDEQALIDDIEAGENYVLVIDGVVAASGTILTSVEEAYTNIEDGAWLNGKNDGYASFHRTAISNDFRGQHLAQTLMQGLTTIAREHGFTDLRVDTHPDNKIMQHVITKAGFDYVGVVWLIESGIRTKRLAYEMLVD</sequence>
<gene>
    <name evidence="2" type="ORF">EQG49_13085</name>
</gene>
<dbReference type="CDD" id="cd04301">
    <property type="entry name" value="NAT_SF"/>
    <property type="match status" value="1"/>
</dbReference>
<keyword evidence="3" id="KW-1185">Reference proteome</keyword>
<dbReference type="OrthoDB" id="9796381at2"/>
<accession>A0A4P6YWV2</accession>
<reference evidence="3" key="1">
    <citation type="submission" date="2019-03" db="EMBL/GenBank/DDBJ databases">
        <title>Weissella sp. 26KH-42 Genome sequencing.</title>
        <authorList>
            <person name="Heo J."/>
            <person name="Kim S.-J."/>
            <person name="Kim J.-S."/>
            <person name="Hong S.-B."/>
            <person name="Kwon S.-W."/>
        </authorList>
    </citation>
    <scope>NUCLEOTIDE SEQUENCE [LARGE SCALE GENOMIC DNA]</scope>
    <source>
        <strain evidence="3">26KH-42</strain>
    </source>
</reference>